<dbReference type="PANTHER" id="PTHR37808">
    <property type="entry name" value="SPORE GERMINATION PROTEIN-LIKE PROTEIN YDZR-RELATED"/>
    <property type="match status" value="1"/>
</dbReference>
<dbReference type="PANTHER" id="PTHR37808:SF1">
    <property type="entry name" value="SPORE GERMINATION PROTEIN-LIKE PROTEIN YDZR"/>
    <property type="match status" value="1"/>
</dbReference>
<comment type="caution">
    <text evidence="2">The sequence shown here is derived from an EMBL/GenBank/DDBJ whole genome shotgun (WGS) entry which is preliminary data.</text>
</comment>
<accession>A0ABT0WDZ2</accession>
<protein>
    <submittedName>
        <fullName evidence="2">Spore germination protein</fullName>
    </submittedName>
</protein>
<gene>
    <name evidence="2" type="ORF">NDK43_22050</name>
</gene>
<proteinExistence type="inferred from homology"/>
<name>A0ABT0WDZ2_9BACI</name>
<sequence>MPAFLGSVSIINIGGSAIVEFGDTAFISPISASKSNAGSGSGNTGALIININAISWTGTVETDLIDQPIVKNI</sequence>
<dbReference type="Pfam" id="PF10676">
    <property type="entry name" value="gerPA"/>
    <property type="match status" value="1"/>
</dbReference>
<keyword evidence="3" id="KW-1185">Reference proteome</keyword>
<dbReference type="InterPro" id="IPR019618">
    <property type="entry name" value="Spore_germination_GerPA"/>
</dbReference>
<reference evidence="2 3" key="1">
    <citation type="submission" date="2022-06" db="EMBL/GenBank/DDBJ databases">
        <authorList>
            <person name="Jeon C.O."/>
        </authorList>
    </citation>
    <scope>NUCLEOTIDE SEQUENCE [LARGE SCALE GENOMIC DNA]</scope>
    <source>
        <strain evidence="2 3">KCTC 13943</strain>
    </source>
</reference>
<dbReference type="Proteomes" id="UP001523262">
    <property type="component" value="Unassembled WGS sequence"/>
</dbReference>
<dbReference type="EMBL" id="JAMQCR010000002">
    <property type="protein sequence ID" value="MCM2534536.1"/>
    <property type="molecule type" value="Genomic_DNA"/>
</dbReference>
<evidence type="ECO:0000313" key="3">
    <source>
        <dbReference type="Proteomes" id="UP001523262"/>
    </source>
</evidence>
<organism evidence="2 3">
    <name type="scientific">Neobacillus pocheonensis</name>
    <dbReference type="NCBI Taxonomy" id="363869"/>
    <lineage>
        <taxon>Bacteria</taxon>
        <taxon>Bacillati</taxon>
        <taxon>Bacillota</taxon>
        <taxon>Bacilli</taxon>
        <taxon>Bacillales</taxon>
        <taxon>Bacillaceae</taxon>
        <taxon>Neobacillus</taxon>
    </lineage>
</organism>
<evidence type="ECO:0000313" key="2">
    <source>
        <dbReference type="EMBL" id="MCM2534536.1"/>
    </source>
</evidence>
<comment type="similarity">
    <text evidence="1">Belongs to the GerPA/GerPF family.</text>
</comment>
<evidence type="ECO:0000256" key="1">
    <source>
        <dbReference type="ARBA" id="ARBA00008103"/>
    </source>
</evidence>